<proteinExistence type="predicted"/>
<feature type="non-terminal residue" evidence="7">
    <location>
        <position position="1183"/>
    </location>
</feature>
<dbReference type="SMART" id="SM01361">
    <property type="entry name" value="A2M_recep"/>
    <property type="match status" value="1"/>
</dbReference>
<dbReference type="Pfam" id="PF07678">
    <property type="entry name" value="TED_complement"/>
    <property type="match status" value="1"/>
</dbReference>
<protein>
    <submittedName>
        <fullName evidence="7">Complement C4</fullName>
    </submittedName>
</protein>
<dbReference type="GO" id="GO:0006956">
    <property type="term" value="P:complement activation"/>
    <property type="evidence" value="ECO:0007669"/>
    <property type="project" value="TreeGrafter"/>
</dbReference>
<evidence type="ECO:0000256" key="2">
    <source>
        <dbReference type="ARBA" id="ARBA00022525"/>
    </source>
</evidence>
<dbReference type="EMBL" id="KL310561">
    <property type="protein sequence ID" value="KFP53009.1"/>
    <property type="molecule type" value="Genomic_DNA"/>
</dbReference>
<dbReference type="SMART" id="SM00643">
    <property type="entry name" value="C345C"/>
    <property type="match status" value="1"/>
</dbReference>
<feature type="domain" description="NTR" evidence="6">
    <location>
        <begin position="1045"/>
        <end position="1175"/>
    </location>
</feature>
<dbReference type="InterPro" id="IPR018933">
    <property type="entry name" value="Netrin_module_non-TIMP"/>
</dbReference>
<dbReference type="Pfam" id="PF00207">
    <property type="entry name" value="A2M"/>
    <property type="match status" value="1"/>
</dbReference>
<dbReference type="SUPFAM" id="SSF49410">
    <property type="entry name" value="Alpha-macroglobulin receptor domain"/>
    <property type="match status" value="1"/>
</dbReference>
<gene>
    <name evidence="7" type="ORF">N323_07532</name>
</gene>
<dbReference type="SUPFAM" id="SSF47686">
    <property type="entry name" value="Anaphylotoxins (complement system)"/>
    <property type="match status" value="1"/>
</dbReference>
<dbReference type="Pfam" id="PF07677">
    <property type="entry name" value="A2M_recep"/>
    <property type="match status" value="1"/>
</dbReference>
<dbReference type="PROSITE" id="PS50189">
    <property type="entry name" value="NTR"/>
    <property type="match status" value="1"/>
</dbReference>
<dbReference type="FunFam" id="2.40.50.120:FF:000013">
    <property type="entry name" value="Complement C3"/>
    <property type="match status" value="1"/>
</dbReference>
<dbReference type="InterPro" id="IPR013783">
    <property type="entry name" value="Ig-like_fold"/>
</dbReference>
<dbReference type="PANTHER" id="PTHR11412:SF86">
    <property type="entry name" value="COMPLEMENT C4-A-RELATED"/>
    <property type="match status" value="1"/>
</dbReference>
<evidence type="ECO:0000259" key="6">
    <source>
        <dbReference type="PROSITE" id="PS50189"/>
    </source>
</evidence>
<dbReference type="Gene3D" id="1.50.10.20">
    <property type="match status" value="1"/>
</dbReference>
<dbReference type="Pfam" id="PF01759">
    <property type="entry name" value="NTR"/>
    <property type="match status" value="1"/>
</dbReference>
<accession>A0A091L9D7</accession>
<dbReference type="PROSITE" id="PS01177">
    <property type="entry name" value="ANAPHYLATOXIN_1"/>
    <property type="match status" value="1"/>
</dbReference>
<evidence type="ECO:0000256" key="3">
    <source>
        <dbReference type="ARBA" id="ARBA00022966"/>
    </source>
</evidence>
<dbReference type="InterPro" id="IPR011626">
    <property type="entry name" value="Alpha-macroglobulin_TED"/>
</dbReference>
<dbReference type="Gene3D" id="2.60.40.690">
    <property type="entry name" value="Alpha-macroglobulin, receptor-binding domain"/>
    <property type="match status" value="1"/>
</dbReference>
<dbReference type="FunFam" id="6.20.50.160:FF:000001">
    <property type="entry name" value="Complement component 4"/>
    <property type="match status" value="1"/>
</dbReference>
<dbReference type="InterPro" id="IPR036595">
    <property type="entry name" value="A-macroglobulin_rcpt-bd_sf"/>
</dbReference>
<dbReference type="InterPro" id="IPR018081">
    <property type="entry name" value="Anaphylatoxin_comp_syst"/>
</dbReference>
<dbReference type="SUPFAM" id="SSF50242">
    <property type="entry name" value="TIMP-like"/>
    <property type="match status" value="1"/>
</dbReference>
<dbReference type="Gene3D" id="1.20.91.20">
    <property type="entry name" value="Anaphylotoxins (complement system)"/>
    <property type="match status" value="1"/>
</dbReference>
<dbReference type="CDD" id="cd00017">
    <property type="entry name" value="ANATO"/>
    <property type="match status" value="1"/>
</dbReference>
<dbReference type="SMART" id="SM01419">
    <property type="entry name" value="Thiol-ester_cl"/>
    <property type="match status" value="1"/>
</dbReference>
<dbReference type="InterPro" id="IPR001599">
    <property type="entry name" value="Macroglobln_a2"/>
</dbReference>
<dbReference type="InterPro" id="IPR009048">
    <property type="entry name" value="A-macroglobulin_rcpt-bd"/>
</dbReference>
<dbReference type="SMART" id="SM01359">
    <property type="entry name" value="A2M_N_2"/>
    <property type="match status" value="1"/>
</dbReference>
<dbReference type="OrthoDB" id="6359008at2759"/>
<dbReference type="PROSITE" id="PS01178">
    <property type="entry name" value="ANAPHYLATOXIN_2"/>
    <property type="match status" value="1"/>
</dbReference>
<comment type="subcellular location">
    <subcellularLocation>
        <location evidence="1">Secreted</location>
    </subcellularLocation>
</comment>
<dbReference type="GO" id="GO:0005615">
    <property type="term" value="C:extracellular space"/>
    <property type="evidence" value="ECO:0007669"/>
    <property type="project" value="InterPro"/>
</dbReference>
<dbReference type="InterPro" id="IPR019742">
    <property type="entry name" value="MacrogloblnA2_CS"/>
</dbReference>
<dbReference type="PANTHER" id="PTHR11412">
    <property type="entry name" value="MACROGLOBULIN / COMPLEMENT"/>
    <property type="match status" value="1"/>
</dbReference>
<dbReference type="PROSITE" id="PS00477">
    <property type="entry name" value="ALPHA_2_MACROGLOBULIN"/>
    <property type="match status" value="1"/>
</dbReference>
<organism evidence="7 8">
    <name type="scientific">Cathartes aura</name>
    <name type="common">Turkey vulture</name>
    <name type="synonym">Vultur aura</name>
    <dbReference type="NCBI Taxonomy" id="43455"/>
    <lineage>
        <taxon>Eukaryota</taxon>
        <taxon>Metazoa</taxon>
        <taxon>Chordata</taxon>
        <taxon>Craniata</taxon>
        <taxon>Vertebrata</taxon>
        <taxon>Euteleostomi</taxon>
        <taxon>Archelosauria</taxon>
        <taxon>Archosauria</taxon>
        <taxon>Dinosauria</taxon>
        <taxon>Saurischia</taxon>
        <taxon>Theropoda</taxon>
        <taxon>Coelurosauria</taxon>
        <taxon>Aves</taxon>
        <taxon>Neognathae</taxon>
        <taxon>Neoaves</taxon>
        <taxon>Telluraves</taxon>
        <taxon>Accipitrimorphae</taxon>
        <taxon>Accipitriformes</taxon>
        <taxon>Cathartidae</taxon>
        <taxon>Cathartes</taxon>
    </lineage>
</organism>
<dbReference type="Gene3D" id="2.60.40.1930">
    <property type="match status" value="2"/>
</dbReference>
<dbReference type="FunFam" id="2.60.40.10:FF:000155">
    <property type="entry name" value="complement C3 isoform X1"/>
    <property type="match status" value="1"/>
</dbReference>
<keyword evidence="4" id="KW-1015">Disulfide bond</keyword>
<dbReference type="Gene3D" id="2.60.120.1540">
    <property type="match status" value="1"/>
</dbReference>
<dbReference type="GO" id="GO:0004866">
    <property type="term" value="F:endopeptidase inhibitor activity"/>
    <property type="evidence" value="ECO:0007669"/>
    <property type="project" value="InterPro"/>
</dbReference>
<dbReference type="Pfam" id="PF01821">
    <property type="entry name" value="ANATO"/>
    <property type="match status" value="1"/>
</dbReference>
<dbReference type="Gene3D" id="2.40.50.120">
    <property type="match status" value="1"/>
</dbReference>
<dbReference type="InterPro" id="IPR008993">
    <property type="entry name" value="TIMP-like_OB-fold"/>
</dbReference>
<reference evidence="7 8" key="1">
    <citation type="submission" date="2014-04" db="EMBL/GenBank/DDBJ databases">
        <title>Genome evolution of avian class.</title>
        <authorList>
            <person name="Zhang G."/>
            <person name="Li C."/>
        </authorList>
    </citation>
    <scope>NUCLEOTIDE SEQUENCE [LARGE SCALE GENOMIC DNA]</scope>
    <source>
        <strain evidence="7">BGI_N323</strain>
    </source>
</reference>
<dbReference type="InterPro" id="IPR047565">
    <property type="entry name" value="Alpha-macroglob_thiol-ester_cl"/>
</dbReference>
<evidence type="ECO:0000259" key="5">
    <source>
        <dbReference type="PROSITE" id="PS01178"/>
    </source>
</evidence>
<dbReference type="InterPro" id="IPR050473">
    <property type="entry name" value="A2M/Complement_sys"/>
</dbReference>
<dbReference type="InterPro" id="IPR054587">
    <property type="entry name" value="CO4A-B_CUB_C"/>
</dbReference>
<dbReference type="InterPro" id="IPR000020">
    <property type="entry name" value="Anaphylatoxin/fibulin"/>
</dbReference>
<evidence type="ECO:0000313" key="8">
    <source>
        <dbReference type="Proteomes" id="UP000053745"/>
    </source>
</evidence>
<dbReference type="FunFam" id="2.20.130.20:FF:000005">
    <property type="entry name" value="Complement 4B (Chido blood group)"/>
    <property type="match status" value="1"/>
</dbReference>
<feature type="domain" description="Anaphylatoxin-like" evidence="5">
    <location>
        <begin position="193"/>
        <end position="228"/>
    </location>
</feature>
<evidence type="ECO:0000313" key="7">
    <source>
        <dbReference type="EMBL" id="KFP53009.1"/>
    </source>
</evidence>
<feature type="non-terminal residue" evidence="7">
    <location>
        <position position="1"/>
    </location>
</feature>
<dbReference type="InterPro" id="IPR011625">
    <property type="entry name" value="A2M_N_BRD"/>
</dbReference>
<dbReference type="AlphaFoldDB" id="A0A091L9D7"/>
<dbReference type="Proteomes" id="UP000053745">
    <property type="component" value="Unassembled WGS sequence"/>
</dbReference>
<evidence type="ECO:0000256" key="4">
    <source>
        <dbReference type="ARBA" id="ARBA00023157"/>
    </source>
</evidence>
<dbReference type="SMART" id="SM01360">
    <property type="entry name" value="A2M"/>
    <property type="match status" value="1"/>
</dbReference>
<dbReference type="SUPFAM" id="SSF48239">
    <property type="entry name" value="Terpenoid cyclases/Protein prenyltransferases"/>
    <property type="match status" value="1"/>
</dbReference>
<dbReference type="InterPro" id="IPR008930">
    <property type="entry name" value="Terpenoid_cyclase/PrenylTrfase"/>
</dbReference>
<keyword evidence="3" id="KW-0882">Thioester bond</keyword>
<dbReference type="Pfam" id="PF07703">
    <property type="entry name" value="A2M_BRD"/>
    <property type="match status" value="1"/>
</dbReference>
<dbReference type="CDD" id="cd02896">
    <property type="entry name" value="complement_C3_C4_C5"/>
    <property type="match status" value="1"/>
</dbReference>
<sequence length="1183" mass="132621">QVVAKGQAELLGRVPSSNKIINLKITEKMVPAFRFLAYYFIAHEGHQEIVADSVWVDVMDVCEGKIKVRTEQERYEPTDNINLVIETDHAGTVALAVVDKAVFILNKKNKLTAKKVFNAMNSYDLGCSAGGGANSVQVFTDVGLAFLSDTIKSNVREGYTCLQVNRRQKRSLDFQKKMSGIASKYQNTDLQKCCEDGMKLNPMKFSCAKRLTKVAGSAKCRNAFQDCCEKATALRKEAKRRIRVGLARYYDDHEEVFDDISVNLRSYFPESWWWNFEEVKNPGNHSVENFAPDSITTWEVQAISISPQKGFCIADPHTFAVFKDFFVSLRLPYSVRRHEQLEIKAVVYNYLPNDLQVTVKMDAVKGLCAAEVMEKAVQLTLVAKGNSATPAYFSVVPLTVGEIPITITAFDTISGHSDSIRKNLNVVAEGVLQREEKTICINSGLKSHTLDLNRPSDMVPGSDSHVFVSLKGNIMDESVENCLSLTGVEKLIQVPTGCAEQTMVKMAPAVYAIEYLDASEQWVNFSAEQKEEAINMIEKGYTRLLEFQKVDGSYGAFKTTPSSVWLTAFIVKVLTRCREYISVQDSHIRNSISYLINQQQADDSFHDHHPVLDRTMQGGIGSAEEDLALTAFVTIALQQTLQAYESPDVVHVIRGAVAYMKNQLSRNTNCYSTAITAYALTLVQSDSEEAQFAKEKLRACSVFDAAKQQRYWGNGNNAVSVETTAYALLQTLLLKDMEYARPIATWLTERRNYGGGYCSTQDTVVALEALSAYSIQTLNTASTNLTVKLGTPGRQKDYSITLTDTDEAIQKQLEFELGRKLEVSVHGRGNGTMSILKVYWSSDLKNTTCNDLILTVEMEGSIKYSEAAYSDENEDYEDSIAAENSAFEPLSEIEWFDIHSRRKRDVISPSKAESLQYKVCVRSTGSNAPKMSLVDLSLLSGLEPDTKDLEQLVMSSDQYIQHFEYKEGKVLLYFGELTSGPDPDCISFGAKQINPMGLVQPANAILYDFYNPDRKCSIFYSAPKHSAMLSKVCHANVCQCAEGPCPRQRSTFSKAVTQTTRFSFVCYHPIVDYVYEVEFLNSTQKNVFDYYEAKIHRILKATADESIQVGAHRQFLTRSTCKLNMVTGKRYLLMGKDGQTVDCNNKMQYFLDAQAWIEKIPDDSECRTTLHRQACAHLQDFMN</sequence>
<keyword evidence="8" id="KW-1185">Reference proteome</keyword>
<name>A0A091L9D7_CATAU</name>
<keyword evidence="2" id="KW-0964">Secreted</keyword>
<dbReference type="Gene3D" id="6.20.50.160">
    <property type="match status" value="1"/>
</dbReference>
<dbReference type="Gene3D" id="2.60.40.10">
    <property type="entry name" value="Immunoglobulins"/>
    <property type="match status" value="1"/>
</dbReference>
<dbReference type="Gene3D" id="2.20.130.20">
    <property type="match status" value="1"/>
</dbReference>
<dbReference type="InterPro" id="IPR001134">
    <property type="entry name" value="Netrin_domain"/>
</dbReference>
<dbReference type="SMART" id="SM00104">
    <property type="entry name" value="ANATO"/>
    <property type="match status" value="1"/>
</dbReference>
<evidence type="ECO:0000256" key="1">
    <source>
        <dbReference type="ARBA" id="ARBA00004613"/>
    </source>
</evidence>
<dbReference type="Pfam" id="PF22661">
    <property type="entry name" value="CO4A-B_CUB_C"/>
    <property type="match status" value="1"/>
</dbReference>